<organism evidence="1 2">
    <name type="scientific">Chitinophaga defluvii</name>
    <dbReference type="NCBI Taxonomy" id="3163343"/>
    <lineage>
        <taxon>Bacteria</taxon>
        <taxon>Pseudomonadati</taxon>
        <taxon>Bacteroidota</taxon>
        <taxon>Chitinophagia</taxon>
        <taxon>Chitinophagales</taxon>
        <taxon>Chitinophagaceae</taxon>
        <taxon>Chitinophaga</taxon>
    </lineage>
</organism>
<keyword evidence="2" id="KW-1185">Reference proteome</keyword>
<protein>
    <submittedName>
        <fullName evidence="1">DUF5522 domain-containing protein</fullName>
    </submittedName>
</protein>
<sequence length="64" mass="7616">MKSPLIEGIDFYYNGDGYMVFTEKYHLDRGHCCGNGCKHCPFEYEKVPAEKREKLLARRREEQQ</sequence>
<dbReference type="RefSeq" id="WP_354661489.1">
    <property type="nucleotide sequence ID" value="NZ_JBEXAC010000002.1"/>
</dbReference>
<name>A0ABV2T7B4_9BACT</name>
<dbReference type="EMBL" id="JBEXAC010000002">
    <property type="protein sequence ID" value="MET6998922.1"/>
    <property type="molecule type" value="Genomic_DNA"/>
</dbReference>
<dbReference type="PANTHER" id="PTHR21037">
    <property type="entry name" value="39S RIBOSOMAL PROTEIN L14, MITOCHONDRIAL"/>
    <property type="match status" value="1"/>
</dbReference>
<gene>
    <name evidence="1" type="ORF">ABR189_16170</name>
</gene>
<evidence type="ECO:0000313" key="2">
    <source>
        <dbReference type="Proteomes" id="UP001549749"/>
    </source>
</evidence>
<comment type="caution">
    <text evidence="1">The sequence shown here is derived from an EMBL/GenBank/DDBJ whole genome shotgun (WGS) entry which is preliminary data.</text>
</comment>
<reference evidence="1 2" key="1">
    <citation type="submission" date="2024-06" db="EMBL/GenBank/DDBJ databases">
        <title>Chitinophaga defluvii sp. nov., isolated from municipal sewage.</title>
        <authorList>
            <person name="Zhang L."/>
        </authorList>
    </citation>
    <scope>NUCLEOTIDE SEQUENCE [LARGE SCALE GENOMIC DNA]</scope>
    <source>
        <strain evidence="1 2">H8</strain>
    </source>
</reference>
<evidence type="ECO:0000313" key="1">
    <source>
        <dbReference type="EMBL" id="MET6998922.1"/>
    </source>
</evidence>
<dbReference type="Proteomes" id="UP001549749">
    <property type="component" value="Unassembled WGS sequence"/>
</dbReference>
<proteinExistence type="predicted"/>
<dbReference type="Pfam" id="PF17653">
    <property type="entry name" value="DUF5522"/>
    <property type="match status" value="1"/>
</dbReference>
<accession>A0ABV2T7B4</accession>
<dbReference type="PANTHER" id="PTHR21037:SF2">
    <property type="entry name" value="SIMILAR TO NOVEL PROTEIN"/>
    <property type="match status" value="1"/>
</dbReference>
<dbReference type="InterPro" id="IPR040807">
    <property type="entry name" value="DUF5522"/>
</dbReference>